<dbReference type="EMBL" id="CP028941">
    <property type="protein sequence ID" value="QKM61903.1"/>
    <property type="molecule type" value="Genomic_DNA"/>
</dbReference>
<evidence type="ECO:0000313" key="1">
    <source>
        <dbReference type="EMBL" id="QKM61903.1"/>
    </source>
</evidence>
<evidence type="ECO:0000313" key="2">
    <source>
        <dbReference type="Proteomes" id="UP000500806"/>
    </source>
</evidence>
<gene>
    <name evidence="1" type="ORF">DCO16_01665</name>
</gene>
<name>A0A6M9Q126_9BURK</name>
<reference evidence="1 2" key="1">
    <citation type="submission" date="2018-04" db="EMBL/GenBank/DDBJ databases">
        <title>Polynucleobacter sp. LimPoW16 genome.</title>
        <authorList>
            <person name="Hahn M.W."/>
        </authorList>
    </citation>
    <scope>NUCLEOTIDE SEQUENCE [LARGE SCALE GENOMIC DNA]</scope>
    <source>
        <strain evidence="1 2">LimPoW16</strain>
    </source>
</reference>
<accession>A0A6M9Q126</accession>
<sequence>MANFLRLIVHKIRVFFWLIRPKTTMLDFLGESFLSVSARWQGELHPILSYICLYDVLRQLNFKGKFLELGGGYSTVLAANIFNPQEVSIASVDLNPSKYNRILNSVHSKQRFLSSISSIQAPTVTLAEAFAGLEAVRVSLKDFDRAAVELSIRKFISSENISKQFTDLIFSENGDDLKEIIMSHPSYVGDLKFYEGTKSLLGTAYCSYLVERNYKADAIFFDCGEVSSIGEWHLMWQTIQIGGFALLHDIYYPKSIKNFLVATYIDLSPNWSILYTDSQSTQGALIAQRVA</sequence>
<evidence type="ECO:0008006" key="3">
    <source>
        <dbReference type="Google" id="ProtNLM"/>
    </source>
</evidence>
<dbReference type="Proteomes" id="UP000500806">
    <property type="component" value="Chromosome"/>
</dbReference>
<dbReference type="AlphaFoldDB" id="A0A6M9Q126"/>
<proteinExistence type="predicted"/>
<protein>
    <recommendedName>
        <fullName evidence="3">Methyltransferase domain-containing protein</fullName>
    </recommendedName>
</protein>
<keyword evidence="2" id="KW-1185">Reference proteome</keyword>
<organism evidence="1 2">
    <name type="scientific">Polynucleobacter antarcticus</name>
    <dbReference type="NCBI Taxonomy" id="1743162"/>
    <lineage>
        <taxon>Bacteria</taxon>
        <taxon>Pseudomonadati</taxon>
        <taxon>Pseudomonadota</taxon>
        <taxon>Betaproteobacteria</taxon>
        <taxon>Burkholderiales</taxon>
        <taxon>Burkholderiaceae</taxon>
        <taxon>Polynucleobacter</taxon>
    </lineage>
</organism>
<dbReference type="KEGG" id="pani:DCO16_01665"/>